<dbReference type="Proteomes" id="UP000718564">
    <property type="component" value="Unassembled WGS sequence"/>
</dbReference>
<dbReference type="InterPro" id="IPR045235">
    <property type="entry name" value="PuuE_HpPgdA-like"/>
</dbReference>
<evidence type="ECO:0000313" key="2">
    <source>
        <dbReference type="EMBL" id="NMG20397.1"/>
    </source>
</evidence>
<dbReference type="CDD" id="cd10941">
    <property type="entry name" value="CE4_PuuE_HpPgdA_like_2"/>
    <property type="match status" value="1"/>
</dbReference>
<organism evidence="2 3">
    <name type="scientific">Brasilonema bromeliae SPC951</name>
    <dbReference type="NCBI Taxonomy" id="385972"/>
    <lineage>
        <taxon>Bacteria</taxon>
        <taxon>Bacillati</taxon>
        <taxon>Cyanobacteriota</taxon>
        <taxon>Cyanophyceae</taxon>
        <taxon>Nostocales</taxon>
        <taxon>Scytonemataceae</taxon>
        <taxon>Brasilonema</taxon>
        <taxon>Bromeliae group (in: Brasilonema)</taxon>
    </lineage>
</organism>
<dbReference type="Pfam" id="PF01522">
    <property type="entry name" value="Polysacc_deac_1"/>
    <property type="match status" value="1"/>
</dbReference>
<feature type="domain" description="NodB homology" evidence="1">
    <location>
        <begin position="37"/>
        <end position="129"/>
    </location>
</feature>
<proteinExistence type="predicted"/>
<dbReference type="RefSeq" id="WP_169155658.1">
    <property type="nucleotide sequence ID" value="NZ_CAWPJE010000074.1"/>
</dbReference>
<comment type="caution">
    <text evidence="2">The sequence shown here is derived from an EMBL/GenBank/DDBJ whole genome shotgun (WGS) entry which is preliminary data.</text>
</comment>
<evidence type="ECO:0000259" key="1">
    <source>
        <dbReference type="Pfam" id="PF01522"/>
    </source>
</evidence>
<dbReference type="PANTHER" id="PTHR47561:SF1">
    <property type="entry name" value="POLYSACCHARIDE DEACETYLASE FAMILY PROTEIN (AFU_ORTHOLOGUE AFUA_6G05030)"/>
    <property type="match status" value="1"/>
</dbReference>
<dbReference type="Gene3D" id="3.20.20.370">
    <property type="entry name" value="Glycoside hydrolase/deacetylase"/>
    <property type="match status" value="1"/>
</dbReference>
<reference evidence="2 3" key="1">
    <citation type="submission" date="2018-06" db="EMBL/GenBank/DDBJ databases">
        <title>Comparative genomics of Brasilonema spp. strains.</title>
        <authorList>
            <person name="Alvarenga D.O."/>
            <person name="Fiore M.F."/>
            <person name="Varani A.M."/>
        </authorList>
    </citation>
    <scope>NUCLEOTIDE SEQUENCE [LARGE SCALE GENOMIC DNA]</scope>
    <source>
        <strain evidence="2 3">SPC951</strain>
    </source>
</reference>
<name>A0ABX1P7K3_9CYAN</name>
<dbReference type="PANTHER" id="PTHR47561">
    <property type="entry name" value="POLYSACCHARIDE DEACETYLASE FAMILY PROTEIN (AFU_ORTHOLOGUE AFUA_6G05030)"/>
    <property type="match status" value="1"/>
</dbReference>
<keyword evidence="3" id="KW-1185">Reference proteome</keyword>
<dbReference type="InterPro" id="IPR002509">
    <property type="entry name" value="NODB_dom"/>
</dbReference>
<accession>A0ABX1P7K3</accession>
<protein>
    <submittedName>
        <fullName evidence="2">Polysaccharide deacetylase</fullName>
    </submittedName>
</protein>
<sequence length="257" mass="30653">MNSLILLSFDLEEFDLPEEYGEKVEERVKFEVSYKGLTEIIQILTILNIKATFFVTARFAIYYKALIQEISQKHEIASHGFDHCNFRLEDLKKSRQTLEEITSQKVLGFRMPRLKKVDDTEIAKAGYKYNSSMNPTYIPGRYNNFFKPRTAYYSNNLVNIPVSVTPLLRFPLFWLSFKNFPLSLIKLASRLTLKNDHYISLYFHPWEFTDITQFHLPNYITKYSGKEMVERLEKYLIWLQTQGEFVYFSEFYETIRR</sequence>
<gene>
    <name evidence="2" type="ORF">DP116_13365</name>
</gene>
<dbReference type="SUPFAM" id="SSF88713">
    <property type="entry name" value="Glycoside hydrolase/deacetylase"/>
    <property type="match status" value="1"/>
</dbReference>
<dbReference type="InterPro" id="IPR011330">
    <property type="entry name" value="Glyco_hydro/deAcase_b/a-brl"/>
</dbReference>
<evidence type="ECO:0000313" key="3">
    <source>
        <dbReference type="Proteomes" id="UP000718564"/>
    </source>
</evidence>
<dbReference type="EMBL" id="QMEB01000092">
    <property type="protein sequence ID" value="NMG20397.1"/>
    <property type="molecule type" value="Genomic_DNA"/>
</dbReference>